<reference evidence="1" key="1">
    <citation type="journal article" date="2019" name="Toxins">
        <title>Detection of Abrin-Like and Prepropulchellin-Like Toxin Genes and Transcripts Using Whole Genome Sequencing and Full-Length Transcript Sequencing of Abrus precatorius.</title>
        <authorList>
            <person name="Hovde B.T."/>
            <person name="Daligault H.E."/>
            <person name="Hanschen E.R."/>
            <person name="Kunde Y.A."/>
            <person name="Johnson M.B."/>
            <person name="Starkenburg S.R."/>
            <person name="Johnson S.L."/>
        </authorList>
    </citation>
    <scope>NUCLEOTIDE SEQUENCE [LARGE SCALE GENOMIC DNA]</scope>
</reference>
<name>A0A8B8M325_ABRPR</name>
<keyword evidence="1" id="KW-1185">Reference proteome</keyword>
<dbReference type="AlphaFoldDB" id="A0A8B8M325"/>
<dbReference type="PANTHER" id="PTHR33167">
    <property type="entry name" value="TRANSCRIPTION FACTOR, PUTATIVE (DUF863)-RELATED"/>
    <property type="match status" value="1"/>
</dbReference>
<proteinExistence type="predicted"/>
<gene>
    <name evidence="2" type="primary">LOC113869469</name>
</gene>
<sequence>MEKLIRPCDKEYLKMTMLKHEDTFKEQVHELHRLYRIQKILMKNMEVNQRGWNFKNAIGLTQNGYYKGAQKNPRVNFDLERPAMEDMTESDSDDGIMEFMNETEIELTLGPSSYNRKKVETALTSDRRHGLCSSTGFSLINKTRCKTHHSSHATREELSGGMIGFVQVPHSTSGCHSGIRNSYDIEEQSRQERSKHPHLGFFQVLSLNTT</sequence>
<evidence type="ECO:0000313" key="2">
    <source>
        <dbReference type="RefSeq" id="XP_027361594.1"/>
    </source>
</evidence>
<dbReference type="Proteomes" id="UP000694853">
    <property type="component" value="Unplaced"/>
</dbReference>
<dbReference type="KEGG" id="aprc:113869469"/>
<protein>
    <submittedName>
        <fullName evidence="2">Uncharacterized protein LOC113869469</fullName>
    </submittedName>
</protein>
<dbReference type="RefSeq" id="XP_027361594.1">
    <property type="nucleotide sequence ID" value="XM_027505793.1"/>
</dbReference>
<dbReference type="GeneID" id="113869469"/>
<evidence type="ECO:0000313" key="1">
    <source>
        <dbReference type="Proteomes" id="UP000694853"/>
    </source>
</evidence>
<dbReference type="PANTHER" id="PTHR33167:SF26">
    <property type="entry name" value="EXPRESSED PROTEIN"/>
    <property type="match status" value="1"/>
</dbReference>
<dbReference type="OrthoDB" id="666348at2759"/>
<accession>A0A8B8M325</accession>
<reference evidence="2" key="2">
    <citation type="submission" date="2025-08" db="UniProtKB">
        <authorList>
            <consortium name="RefSeq"/>
        </authorList>
    </citation>
    <scope>IDENTIFICATION</scope>
    <source>
        <tissue evidence="2">Young leaves</tissue>
    </source>
</reference>
<organism evidence="1 2">
    <name type="scientific">Abrus precatorius</name>
    <name type="common">Indian licorice</name>
    <name type="synonym">Glycine abrus</name>
    <dbReference type="NCBI Taxonomy" id="3816"/>
    <lineage>
        <taxon>Eukaryota</taxon>
        <taxon>Viridiplantae</taxon>
        <taxon>Streptophyta</taxon>
        <taxon>Embryophyta</taxon>
        <taxon>Tracheophyta</taxon>
        <taxon>Spermatophyta</taxon>
        <taxon>Magnoliopsida</taxon>
        <taxon>eudicotyledons</taxon>
        <taxon>Gunneridae</taxon>
        <taxon>Pentapetalae</taxon>
        <taxon>rosids</taxon>
        <taxon>fabids</taxon>
        <taxon>Fabales</taxon>
        <taxon>Fabaceae</taxon>
        <taxon>Papilionoideae</taxon>
        <taxon>50 kb inversion clade</taxon>
        <taxon>NPAAA clade</taxon>
        <taxon>indigoferoid/millettioid clade</taxon>
        <taxon>Abreae</taxon>
        <taxon>Abrus</taxon>
    </lineage>
</organism>